<dbReference type="Gene3D" id="2.30.30.40">
    <property type="entry name" value="SH3 Domains"/>
    <property type="match status" value="1"/>
</dbReference>
<evidence type="ECO:0000256" key="4">
    <source>
        <dbReference type="ARBA" id="ARBA00022807"/>
    </source>
</evidence>
<evidence type="ECO:0000256" key="2">
    <source>
        <dbReference type="ARBA" id="ARBA00022670"/>
    </source>
</evidence>
<comment type="similarity">
    <text evidence="1">Belongs to the peptidase C40 family.</text>
</comment>
<dbReference type="PANTHER" id="PTHR47053:SF1">
    <property type="entry name" value="MUREIN DD-ENDOPEPTIDASE MEPH-RELATED"/>
    <property type="match status" value="1"/>
</dbReference>
<dbReference type="SUPFAM" id="SSF54001">
    <property type="entry name" value="Cysteine proteinases"/>
    <property type="match status" value="1"/>
</dbReference>
<keyword evidence="4" id="KW-0788">Thiol protease</keyword>
<dbReference type="Gene3D" id="3.90.1720.10">
    <property type="entry name" value="endopeptidase domain like (from Nostoc punctiforme)"/>
    <property type="match status" value="1"/>
</dbReference>
<organism evidence="5 6">
    <name type="scientific">Lachnoanaerobaculum umeaense</name>
    <dbReference type="NCBI Taxonomy" id="617123"/>
    <lineage>
        <taxon>Bacteria</taxon>
        <taxon>Bacillati</taxon>
        <taxon>Bacillota</taxon>
        <taxon>Clostridia</taxon>
        <taxon>Lachnospirales</taxon>
        <taxon>Lachnospiraceae</taxon>
        <taxon>Lachnoanaerobaculum</taxon>
    </lineage>
</organism>
<evidence type="ECO:0000256" key="3">
    <source>
        <dbReference type="ARBA" id="ARBA00022801"/>
    </source>
</evidence>
<dbReference type="PANTHER" id="PTHR47053">
    <property type="entry name" value="MUREIN DD-ENDOPEPTIDASE MEPH-RELATED"/>
    <property type="match status" value="1"/>
</dbReference>
<keyword evidence="6" id="KW-1185">Reference proteome</keyword>
<dbReference type="InterPro" id="IPR000064">
    <property type="entry name" value="NLP_P60_dom"/>
</dbReference>
<sequence length="258" mass="27442">MNNTKKIIIGILSAMTITTLSPVTSFATTVRKISYHQYGEKVLNGPALKSGTYIVTVEASSLDIYKSMTSNETIGKASRGDVFQILEDMGGGYAKVSYNDVEGYISIKSGDTSIEEMDSVEEAAASATQSIVKATETNKREAVINFAKSFVGGRYIYGGTNPYIGADCSGFVKYILANTVGVSLPRTSSEQSGVGATVTSADQLQPGDLLFYGSGRSVSHVAMYIGDGKVVHASSSRTGIIISNYNYRPIIRMANVIG</sequence>
<reference evidence="5 6" key="1">
    <citation type="submission" date="2018-09" db="EMBL/GenBank/DDBJ databases">
        <title>Genome sequencing of Lachnoanaerobaculum umeaense DSM 23576.</title>
        <authorList>
            <person name="Kook J.-K."/>
            <person name="Park S.-N."/>
            <person name="Lim Y.K."/>
        </authorList>
    </citation>
    <scope>NUCLEOTIDE SEQUENCE [LARGE SCALE GENOMIC DNA]</scope>
    <source>
        <strain evidence="6">DSM 23576 \ CCUG 58757</strain>
    </source>
</reference>
<accession>A0A385PWS6</accession>
<dbReference type="OrthoDB" id="9808890at2"/>
<gene>
    <name evidence="5" type="ORF">D4A81_00870</name>
</gene>
<evidence type="ECO:0000313" key="6">
    <source>
        <dbReference type="Proteomes" id="UP000265562"/>
    </source>
</evidence>
<dbReference type="EMBL" id="CP032364">
    <property type="protein sequence ID" value="AYA98598.1"/>
    <property type="molecule type" value="Genomic_DNA"/>
</dbReference>
<dbReference type="RefSeq" id="WP_111524469.1">
    <property type="nucleotide sequence ID" value="NZ_CP032364.1"/>
</dbReference>
<protein>
    <submittedName>
        <fullName evidence="5">Uncharacterized protein</fullName>
    </submittedName>
</protein>
<dbReference type="InterPro" id="IPR051202">
    <property type="entry name" value="Peptidase_C40"/>
</dbReference>
<dbReference type="InterPro" id="IPR038765">
    <property type="entry name" value="Papain-like_cys_pep_sf"/>
</dbReference>
<keyword evidence="2" id="KW-0645">Protease</keyword>
<dbReference type="PROSITE" id="PS51935">
    <property type="entry name" value="NLPC_P60"/>
    <property type="match status" value="1"/>
</dbReference>
<dbReference type="KEGG" id="lua:D4A81_00870"/>
<dbReference type="Pfam" id="PF00877">
    <property type="entry name" value="NLPC_P60"/>
    <property type="match status" value="1"/>
</dbReference>
<dbReference type="AlphaFoldDB" id="A0A385PWS6"/>
<evidence type="ECO:0000313" key="5">
    <source>
        <dbReference type="EMBL" id="AYA98598.1"/>
    </source>
</evidence>
<dbReference type="Proteomes" id="UP000265562">
    <property type="component" value="Chromosome"/>
</dbReference>
<dbReference type="GO" id="GO:0006508">
    <property type="term" value="P:proteolysis"/>
    <property type="evidence" value="ECO:0007669"/>
    <property type="project" value="UniProtKB-KW"/>
</dbReference>
<name>A0A385PWS6_9FIRM</name>
<keyword evidence="3" id="KW-0378">Hydrolase</keyword>
<proteinExistence type="inferred from homology"/>
<dbReference type="GO" id="GO:0008234">
    <property type="term" value="F:cysteine-type peptidase activity"/>
    <property type="evidence" value="ECO:0007669"/>
    <property type="project" value="UniProtKB-KW"/>
</dbReference>
<dbReference type="InterPro" id="IPR003646">
    <property type="entry name" value="SH3-like_bac-type"/>
</dbReference>
<dbReference type="Pfam" id="PF08239">
    <property type="entry name" value="SH3_3"/>
    <property type="match status" value="1"/>
</dbReference>
<evidence type="ECO:0000256" key="1">
    <source>
        <dbReference type="ARBA" id="ARBA00007074"/>
    </source>
</evidence>